<keyword evidence="3" id="KW-0804">Transcription</keyword>
<protein>
    <recommendedName>
        <fullName evidence="5">AP2/ERF domain-containing protein</fullName>
    </recommendedName>
</protein>
<reference evidence="7" key="1">
    <citation type="submission" date="2016-10" db="EMBL/GenBank/DDBJ databases">
        <authorList>
            <person name="Varghese N."/>
            <person name="Submissions S."/>
        </authorList>
    </citation>
    <scope>NUCLEOTIDE SEQUENCE [LARGE SCALE GENOMIC DNA]</scope>
    <source>
        <strain evidence="7">DSM 24740</strain>
    </source>
</reference>
<evidence type="ECO:0000313" key="7">
    <source>
        <dbReference type="Proteomes" id="UP000199021"/>
    </source>
</evidence>
<dbReference type="InParanoid" id="A0A1H9J0K3"/>
<dbReference type="RefSeq" id="WP_090169830.1">
    <property type="nucleotide sequence ID" value="NZ_FOFB01000016.1"/>
</dbReference>
<dbReference type="EMBL" id="FOFB01000016">
    <property type="protein sequence ID" value="SEQ80380.1"/>
    <property type="molecule type" value="Genomic_DNA"/>
</dbReference>
<keyword evidence="7" id="KW-1185">Reference proteome</keyword>
<proteinExistence type="predicted"/>
<dbReference type="SUPFAM" id="SSF54171">
    <property type="entry name" value="DNA-binding domain"/>
    <property type="match status" value="1"/>
</dbReference>
<feature type="region of interest" description="Disordered" evidence="4">
    <location>
        <begin position="181"/>
        <end position="224"/>
    </location>
</feature>
<evidence type="ECO:0000259" key="5">
    <source>
        <dbReference type="PROSITE" id="PS51032"/>
    </source>
</evidence>
<evidence type="ECO:0000256" key="4">
    <source>
        <dbReference type="SAM" id="MobiDB-lite"/>
    </source>
</evidence>
<dbReference type="PROSITE" id="PS51032">
    <property type="entry name" value="AP2_ERF"/>
    <property type="match status" value="1"/>
</dbReference>
<dbReference type="GO" id="GO:0003677">
    <property type="term" value="F:DNA binding"/>
    <property type="evidence" value="ECO:0007669"/>
    <property type="project" value="UniProtKB-KW"/>
</dbReference>
<dbReference type="Gene3D" id="3.90.75.20">
    <property type="match status" value="1"/>
</dbReference>
<dbReference type="Gene3D" id="3.30.730.10">
    <property type="entry name" value="AP2/ERF domain"/>
    <property type="match status" value="1"/>
</dbReference>
<evidence type="ECO:0000256" key="2">
    <source>
        <dbReference type="ARBA" id="ARBA00023125"/>
    </source>
</evidence>
<keyword evidence="1" id="KW-0805">Transcription regulation</keyword>
<dbReference type="GO" id="GO:0003700">
    <property type="term" value="F:DNA-binding transcription factor activity"/>
    <property type="evidence" value="ECO:0007669"/>
    <property type="project" value="InterPro"/>
</dbReference>
<accession>A0A1H9J0K3</accession>
<evidence type="ECO:0000256" key="1">
    <source>
        <dbReference type="ARBA" id="ARBA00023015"/>
    </source>
</evidence>
<sequence length="224" mass="24957">MSRQIHLKNSADKATIDKSVFEELSKDPHLSSLNFFDNLRLHSSGCIVFQKTHKKQRGAGYRTETIYLHKLIAERYLAHTKKQGASLVGCKNGDKRDCRLENLQYRSRSEASRKRKSSSKVGYTGVYKENNRYRAVISQNRRSLHIGMFATAEEAAKAYNAKSIELYGNAGKINIIPPHASSDDGLATGHPGAKMSPAPQAIKDAKKGHPPTSGWSDMDLDRRG</sequence>
<gene>
    <name evidence="6" type="ORF">SAMN05444359_11638</name>
</gene>
<keyword evidence="2" id="KW-0238">DNA-binding</keyword>
<evidence type="ECO:0000256" key="3">
    <source>
        <dbReference type="ARBA" id="ARBA00023163"/>
    </source>
</evidence>
<evidence type="ECO:0000313" key="6">
    <source>
        <dbReference type="EMBL" id="SEQ80380.1"/>
    </source>
</evidence>
<dbReference type="InterPro" id="IPR016177">
    <property type="entry name" value="DNA-bd_dom_sf"/>
</dbReference>
<dbReference type="Proteomes" id="UP000199021">
    <property type="component" value="Unassembled WGS sequence"/>
</dbReference>
<name>A0A1H9J0K3_9BACT</name>
<dbReference type="InterPro" id="IPR001471">
    <property type="entry name" value="AP2/ERF_dom"/>
</dbReference>
<dbReference type="AlphaFoldDB" id="A0A1H9J0K3"/>
<feature type="domain" description="AP2/ERF" evidence="5">
    <location>
        <begin position="104"/>
        <end position="176"/>
    </location>
</feature>
<organism evidence="6 7">
    <name type="scientific">Neolewinella agarilytica</name>
    <dbReference type="NCBI Taxonomy" id="478744"/>
    <lineage>
        <taxon>Bacteria</taxon>
        <taxon>Pseudomonadati</taxon>
        <taxon>Bacteroidota</taxon>
        <taxon>Saprospiria</taxon>
        <taxon>Saprospirales</taxon>
        <taxon>Lewinellaceae</taxon>
        <taxon>Neolewinella</taxon>
    </lineage>
</organism>
<dbReference type="InterPro" id="IPR036955">
    <property type="entry name" value="AP2/ERF_dom_sf"/>
</dbReference>
<dbReference type="OrthoDB" id="978174at2"/>